<reference evidence="1" key="1">
    <citation type="journal article" date="2014" name="Front. Microbiol.">
        <title>High frequency of phylogenetically diverse reductive dehalogenase-homologous genes in deep subseafloor sedimentary metagenomes.</title>
        <authorList>
            <person name="Kawai M."/>
            <person name="Futagami T."/>
            <person name="Toyoda A."/>
            <person name="Takaki Y."/>
            <person name="Nishi S."/>
            <person name="Hori S."/>
            <person name="Arai W."/>
            <person name="Tsubouchi T."/>
            <person name="Morono Y."/>
            <person name="Uchiyama I."/>
            <person name="Ito T."/>
            <person name="Fujiyama A."/>
            <person name="Inagaki F."/>
            <person name="Takami H."/>
        </authorList>
    </citation>
    <scope>NUCLEOTIDE SEQUENCE</scope>
    <source>
        <strain evidence="1">Expedition CK06-06</strain>
    </source>
</reference>
<evidence type="ECO:0000313" key="1">
    <source>
        <dbReference type="EMBL" id="GAI86144.1"/>
    </source>
</evidence>
<dbReference type="AlphaFoldDB" id="X1U1I0"/>
<proteinExistence type="predicted"/>
<protein>
    <submittedName>
        <fullName evidence="1">Uncharacterized protein</fullName>
    </submittedName>
</protein>
<sequence>MDATDEGSGVASTWYRWRTPQYEWYCDEPFWVSGDGIHTLEYFSIDRANNREDIKKCIIKIDTTPPVTTHKFDGMIVEGCFIDDVTVSLSARDVTSGINYTMYKINDNFFFVSSERCFP</sequence>
<gene>
    <name evidence="1" type="ORF">S12H4_21891</name>
</gene>
<accession>X1U1I0</accession>
<name>X1U1I0_9ZZZZ</name>
<organism evidence="1">
    <name type="scientific">marine sediment metagenome</name>
    <dbReference type="NCBI Taxonomy" id="412755"/>
    <lineage>
        <taxon>unclassified sequences</taxon>
        <taxon>metagenomes</taxon>
        <taxon>ecological metagenomes</taxon>
    </lineage>
</organism>
<dbReference type="NCBIfam" id="NF047446">
    <property type="entry name" value="barrel_OmpL47"/>
    <property type="match status" value="1"/>
</dbReference>
<dbReference type="Gene3D" id="3.30.1920.20">
    <property type="match status" value="1"/>
</dbReference>
<dbReference type="EMBL" id="BARW01011328">
    <property type="protein sequence ID" value="GAI86144.1"/>
    <property type="molecule type" value="Genomic_DNA"/>
</dbReference>
<comment type="caution">
    <text evidence="1">The sequence shown here is derived from an EMBL/GenBank/DDBJ whole genome shotgun (WGS) entry which is preliminary data.</text>
</comment>
<dbReference type="InterPro" id="IPR058094">
    <property type="entry name" value="Ig-like_OmpL47-like"/>
</dbReference>